<evidence type="ECO:0000256" key="4">
    <source>
        <dbReference type="SAM" id="Phobius"/>
    </source>
</evidence>
<dbReference type="EMBL" id="PDBW01000001">
    <property type="protein sequence ID" value="PFH01986.1"/>
    <property type="molecule type" value="Genomic_DNA"/>
</dbReference>
<dbReference type="GO" id="GO:0007165">
    <property type="term" value="P:signal transduction"/>
    <property type="evidence" value="ECO:0007669"/>
    <property type="project" value="UniProtKB-KW"/>
</dbReference>
<dbReference type="Proteomes" id="UP000223596">
    <property type="component" value="Unassembled WGS sequence"/>
</dbReference>
<feature type="domain" description="Methyl-accepting transducer" evidence="5">
    <location>
        <begin position="129"/>
        <end position="365"/>
    </location>
</feature>
<feature type="transmembrane region" description="Helical" evidence="4">
    <location>
        <begin position="38"/>
        <end position="59"/>
    </location>
</feature>
<dbReference type="SUPFAM" id="SSF58104">
    <property type="entry name" value="Methyl-accepting chemotaxis protein (MCP) signaling domain"/>
    <property type="match status" value="1"/>
</dbReference>
<dbReference type="RefSeq" id="WP_003511686.1">
    <property type="nucleotide sequence ID" value="NZ_CP013828.1"/>
</dbReference>
<dbReference type="PANTHER" id="PTHR32089:SF112">
    <property type="entry name" value="LYSOZYME-LIKE PROTEIN-RELATED"/>
    <property type="match status" value="1"/>
</dbReference>
<dbReference type="PROSITE" id="PS50111">
    <property type="entry name" value="CHEMOTAXIS_TRANSDUC_2"/>
    <property type="match status" value="1"/>
</dbReference>
<keyword evidence="4" id="KW-1133">Transmembrane helix</keyword>
<reference evidence="6 7" key="1">
    <citation type="submission" date="2017-09" db="EMBL/GenBank/DDBJ databases">
        <title>Evaluation of Pacific Biosciences Sequencing Technology to Finishing C. thermocellum Genome Sequences.</title>
        <authorList>
            <person name="Brown S."/>
        </authorList>
    </citation>
    <scope>NUCLEOTIDE SEQUENCE [LARGE SCALE GENOMIC DNA]</scope>
    <source>
        <strain evidence="6 7">AD2</strain>
    </source>
</reference>
<gene>
    <name evidence="6" type="ORF">M972_11747</name>
</gene>
<organism evidence="6 7">
    <name type="scientific">Acetivibrio thermocellus AD2</name>
    <dbReference type="NCBI Taxonomy" id="1138384"/>
    <lineage>
        <taxon>Bacteria</taxon>
        <taxon>Bacillati</taxon>
        <taxon>Bacillota</taxon>
        <taxon>Clostridia</taxon>
        <taxon>Eubacteriales</taxon>
        <taxon>Oscillospiraceae</taxon>
        <taxon>Acetivibrio</taxon>
    </lineage>
</organism>
<evidence type="ECO:0000256" key="2">
    <source>
        <dbReference type="PROSITE-ProRule" id="PRU00284"/>
    </source>
</evidence>
<name>A0AB36TEH8_ACETH</name>
<dbReference type="GO" id="GO:0016020">
    <property type="term" value="C:membrane"/>
    <property type="evidence" value="ECO:0007669"/>
    <property type="project" value="InterPro"/>
</dbReference>
<protein>
    <submittedName>
        <fullName evidence="6">Methyl-accepting chemotaxis protein</fullName>
    </submittedName>
</protein>
<evidence type="ECO:0000256" key="3">
    <source>
        <dbReference type="SAM" id="Coils"/>
    </source>
</evidence>
<comment type="caution">
    <text evidence="6">The sequence shown here is derived from an EMBL/GenBank/DDBJ whole genome shotgun (WGS) entry which is preliminary data.</text>
</comment>
<dbReference type="Pfam" id="PF00015">
    <property type="entry name" value="MCPsignal"/>
    <property type="match status" value="1"/>
</dbReference>
<dbReference type="SMART" id="SM00283">
    <property type="entry name" value="MA"/>
    <property type="match status" value="1"/>
</dbReference>
<accession>A0AB36TEH8</accession>
<evidence type="ECO:0000256" key="1">
    <source>
        <dbReference type="ARBA" id="ARBA00023224"/>
    </source>
</evidence>
<keyword evidence="1 2" id="KW-0807">Transducer</keyword>
<dbReference type="Gene3D" id="1.10.287.950">
    <property type="entry name" value="Methyl-accepting chemotaxis protein"/>
    <property type="match status" value="1"/>
</dbReference>
<feature type="transmembrane region" description="Helical" evidence="4">
    <location>
        <begin position="12"/>
        <end position="32"/>
    </location>
</feature>
<keyword evidence="4" id="KW-0812">Transmembrane</keyword>
<feature type="coiled-coil region" evidence="3">
    <location>
        <begin position="389"/>
        <end position="416"/>
    </location>
</feature>
<sequence>MKKSNFVSNKLLPSLIPLVFVVALSAIAGLWIGNWQVFFAVFATNVIMLLIMYITTSFYSKRAVMQFEKEIKSIREGDYSKTVDAEKLGMLRPSAVVFNELMSDIRSLIMDFHNLSKSIIEATKSVSATAQQASTAMEEISKTMDDIANGASDQAEQAQQGVEVVDKLAEQINFVYESYNRITEETSRINELNNIGLDSVSILRDKSKENYETAEKIFSVVEKLTNTVKDIGLFVESIENIAEQTNLLALNAAIEAARAGEAGKGFAVVAEEVRKLADQSRKSTEEINILMQSIHEESQHAIESMEIMRKVSQEQNGAVNKTDNAFNNIANAITYIVSKINEVNQAITKMQTDKTQVTAAIENISSVSEQTAAASQQVAATTEHELRCIEEIKESAKNLEHLAEELENKFKKYNLV</sequence>
<evidence type="ECO:0000313" key="7">
    <source>
        <dbReference type="Proteomes" id="UP000223596"/>
    </source>
</evidence>
<dbReference type="InterPro" id="IPR004089">
    <property type="entry name" value="MCPsignal_dom"/>
</dbReference>
<keyword evidence="4" id="KW-0472">Membrane</keyword>
<evidence type="ECO:0000259" key="5">
    <source>
        <dbReference type="PROSITE" id="PS50111"/>
    </source>
</evidence>
<keyword evidence="3" id="KW-0175">Coiled coil</keyword>
<dbReference type="PANTHER" id="PTHR32089">
    <property type="entry name" value="METHYL-ACCEPTING CHEMOTAXIS PROTEIN MCPB"/>
    <property type="match status" value="1"/>
</dbReference>
<dbReference type="GeneID" id="35803617"/>
<evidence type="ECO:0000313" key="6">
    <source>
        <dbReference type="EMBL" id="PFH01986.1"/>
    </source>
</evidence>
<proteinExistence type="predicted"/>
<dbReference type="AlphaFoldDB" id="A0AB36TEH8"/>